<dbReference type="AlphaFoldDB" id="A0AAD5PS80"/>
<accession>A0AAD5PS80</accession>
<gene>
    <name evidence="1" type="ORF">GHT06_020308</name>
</gene>
<reference evidence="1 2" key="1">
    <citation type="submission" date="2022-05" db="EMBL/GenBank/DDBJ databases">
        <title>A multi-omics perspective on studying reproductive biology in Daphnia sinensis.</title>
        <authorList>
            <person name="Jia J."/>
        </authorList>
    </citation>
    <scope>NUCLEOTIDE SEQUENCE [LARGE SCALE GENOMIC DNA]</scope>
    <source>
        <strain evidence="1 2">WSL</strain>
    </source>
</reference>
<dbReference type="EMBL" id="WJBH02000008">
    <property type="protein sequence ID" value="KAI9555014.1"/>
    <property type="molecule type" value="Genomic_DNA"/>
</dbReference>
<name>A0AAD5PS80_9CRUS</name>
<evidence type="ECO:0000313" key="2">
    <source>
        <dbReference type="Proteomes" id="UP000820818"/>
    </source>
</evidence>
<proteinExistence type="predicted"/>
<sequence length="246" mass="27317">MKLLTAIEYIKLQQERVIQLEANLVDVKLAFADAMTDQFQAPVLVASFAAGAAPADQISLAEMEQLLESSAGGPVPSSVRQKDNNIYVRLNDPADVERAKSIQESKEGPNHKSIFNSVSRTSKFYPAVALFVDLSYLPNLKDEIMSVSQLYAKPDSSRGHVKILFNCKATRDSVLLGGEIYFFNTSVRGYGHVKTSCRAKKPNCSKCAGTHLTRDCNSQERKCSGDRFCQVQMKAVARYRARIERD</sequence>
<keyword evidence="2" id="KW-1185">Reference proteome</keyword>
<evidence type="ECO:0000313" key="1">
    <source>
        <dbReference type="EMBL" id="KAI9555014.1"/>
    </source>
</evidence>
<comment type="caution">
    <text evidence="1">The sequence shown here is derived from an EMBL/GenBank/DDBJ whole genome shotgun (WGS) entry which is preliminary data.</text>
</comment>
<dbReference type="Proteomes" id="UP000820818">
    <property type="component" value="Linkage Group LG8"/>
</dbReference>
<organism evidence="1 2">
    <name type="scientific">Daphnia sinensis</name>
    <dbReference type="NCBI Taxonomy" id="1820382"/>
    <lineage>
        <taxon>Eukaryota</taxon>
        <taxon>Metazoa</taxon>
        <taxon>Ecdysozoa</taxon>
        <taxon>Arthropoda</taxon>
        <taxon>Crustacea</taxon>
        <taxon>Branchiopoda</taxon>
        <taxon>Diplostraca</taxon>
        <taxon>Cladocera</taxon>
        <taxon>Anomopoda</taxon>
        <taxon>Daphniidae</taxon>
        <taxon>Daphnia</taxon>
        <taxon>Daphnia similis group</taxon>
    </lineage>
</organism>
<protein>
    <submittedName>
        <fullName evidence="1">Uncharacterized protein</fullName>
    </submittedName>
</protein>